<protein>
    <submittedName>
        <fullName evidence="1">Uncharacterized protein</fullName>
    </submittedName>
</protein>
<proteinExistence type="predicted"/>
<accession>A0A098TMH5</accession>
<sequence>MVDNLTQGVLFASDLLLIPVDYDRRSLNHGITLYNKTVPKIQEFRLKQSPVHVGPWNLGLVYSNCPADVGVNIDKFIDQYFQDFNFTGKVCKVRLRTYTQTKVAEFRKVPAVCWRASPITKLFDSLVDEIFLKHNFVDH</sequence>
<keyword evidence="2" id="KW-1185">Reference proteome</keyword>
<dbReference type="Proteomes" id="UP000030170">
    <property type="component" value="Unassembled WGS sequence"/>
</dbReference>
<dbReference type="STRING" id="1497020.DO97_18640"/>
<dbReference type="EMBL" id="JJML01000007">
    <property type="protein sequence ID" value="KGF73520.1"/>
    <property type="molecule type" value="Genomic_DNA"/>
</dbReference>
<gene>
    <name evidence="1" type="ORF">DO97_18640</name>
</gene>
<evidence type="ECO:0000313" key="1">
    <source>
        <dbReference type="EMBL" id="KGF73520.1"/>
    </source>
</evidence>
<dbReference type="Gene3D" id="3.40.50.300">
    <property type="entry name" value="P-loop containing nucleotide triphosphate hydrolases"/>
    <property type="match status" value="1"/>
</dbReference>
<dbReference type="InterPro" id="IPR027417">
    <property type="entry name" value="P-loop_NTPase"/>
</dbReference>
<organism evidence="1 2">
    <name type="scientific">Neosynechococcus sphagnicola sy1</name>
    <dbReference type="NCBI Taxonomy" id="1497020"/>
    <lineage>
        <taxon>Bacteria</taxon>
        <taxon>Bacillati</taxon>
        <taxon>Cyanobacteriota</taxon>
        <taxon>Cyanophyceae</taxon>
        <taxon>Neosynechococcales</taxon>
        <taxon>Neosynechococcaceae</taxon>
        <taxon>Neosynechococcus</taxon>
    </lineage>
</organism>
<dbReference type="AlphaFoldDB" id="A0A098TMH5"/>
<reference evidence="1 2" key="1">
    <citation type="journal article" date="2014" name="Mol. Ecol.">
        <title>Evolution of Synechococcus.</title>
        <authorList>
            <person name="Dvorak P."/>
            <person name="Casamatta D."/>
            <person name="Hasler P."/>
            <person name="Poulickova A."/>
            <person name="Ondrej V."/>
            <person name="Sanges R."/>
        </authorList>
    </citation>
    <scope>NUCLEOTIDE SEQUENCE [LARGE SCALE GENOMIC DNA]</scope>
    <source>
        <strain evidence="1 2">CAUP A 1101</strain>
    </source>
</reference>
<comment type="caution">
    <text evidence="1">The sequence shown here is derived from an EMBL/GenBank/DDBJ whole genome shotgun (WGS) entry which is preliminary data.</text>
</comment>
<evidence type="ECO:0000313" key="2">
    <source>
        <dbReference type="Proteomes" id="UP000030170"/>
    </source>
</evidence>
<name>A0A098TMH5_9CYAN</name>